<dbReference type="InterPro" id="IPR001763">
    <property type="entry name" value="Rhodanese-like_dom"/>
</dbReference>
<dbReference type="EMBL" id="BAAAYX010000023">
    <property type="protein sequence ID" value="GAA3717292.1"/>
    <property type="molecule type" value="Genomic_DNA"/>
</dbReference>
<evidence type="ECO:0000313" key="2">
    <source>
        <dbReference type="EMBL" id="GAA3717292.1"/>
    </source>
</evidence>
<dbReference type="PANTHER" id="PTHR43031:SF1">
    <property type="entry name" value="PYRIDINE NUCLEOTIDE-DISULPHIDE OXIDOREDUCTASE"/>
    <property type="match status" value="1"/>
</dbReference>
<dbReference type="Gene3D" id="3.40.250.10">
    <property type="entry name" value="Rhodanese-like domain"/>
    <property type="match status" value="1"/>
</dbReference>
<evidence type="ECO:0000313" key="3">
    <source>
        <dbReference type="Proteomes" id="UP001500051"/>
    </source>
</evidence>
<dbReference type="CDD" id="cd00158">
    <property type="entry name" value="RHOD"/>
    <property type="match status" value="1"/>
</dbReference>
<organism evidence="2 3">
    <name type="scientific">Microlunatus aurantiacus</name>
    <dbReference type="NCBI Taxonomy" id="446786"/>
    <lineage>
        <taxon>Bacteria</taxon>
        <taxon>Bacillati</taxon>
        <taxon>Actinomycetota</taxon>
        <taxon>Actinomycetes</taxon>
        <taxon>Propionibacteriales</taxon>
        <taxon>Propionibacteriaceae</taxon>
        <taxon>Microlunatus</taxon>
    </lineage>
</organism>
<dbReference type="SMART" id="SM00450">
    <property type="entry name" value="RHOD"/>
    <property type="match status" value="1"/>
</dbReference>
<reference evidence="3" key="1">
    <citation type="journal article" date="2019" name="Int. J. Syst. Evol. Microbiol.">
        <title>The Global Catalogue of Microorganisms (GCM) 10K type strain sequencing project: providing services to taxonomists for standard genome sequencing and annotation.</title>
        <authorList>
            <consortium name="The Broad Institute Genomics Platform"/>
            <consortium name="The Broad Institute Genome Sequencing Center for Infectious Disease"/>
            <person name="Wu L."/>
            <person name="Ma J."/>
        </authorList>
    </citation>
    <scope>NUCLEOTIDE SEQUENCE [LARGE SCALE GENOMIC DNA]</scope>
    <source>
        <strain evidence="3">JCM 16548</strain>
    </source>
</reference>
<comment type="caution">
    <text evidence="2">The sequence shown here is derived from an EMBL/GenBank/DDBJ whole genome shotgun (WGS) entry which is preliminary data.</text>
</comment>
<dbReference type="PANTHER" id="PTHR43031">
    <property type="entry name" value="FAD-DEPENDENT OXIDOREDUCTASE"/>
    <property type="match status" value="1"/>
</dbReference>
<accession>A0ABP7ECB2</accession>
<dbReference type="PROSITE" id="PS50206">
    <property type="entry name" value="RHODANESE_3"/>
    <property type="match status" value="1"/>
</dbReference>
<dbReference type="Proteomes" id="UP001500051">
    <property type="component" value="Unassembled WGS sequence"/>
</dbReference>
<gene>
    <name evidence="2" type="ORF">GCM10022204_41530</name>
</gene>
<keyword evidence="3" id="KW-1185">Reference proteome</keyword>
<sequence length="120" mass="12888">MIGKLTGLFRRPAALTATAAQKKVSNGAVLLDVRDLPEWRAGHAPQARHLPLGDLRDRLTELPKDTPVVAVCRSGRRSAIAARLLTRHGYTASNLTGGMHAWVAAGLPVVTQKNRPGQII</sequence>
<proteinExistence type="predicted"/>
<dbReference type="RefSeq" id="WP_344814383.1">
    <property type="nucleotide sequence ID" value="NZ_BAAAYX010000023.1"/>
</dbReference>
<name>A0ABP7ECB2_9ACTN</name>
<protein>
    <recommendedName>
        <fullName evidence="1">Rhodanese domain-containing protein</fullName>
    </recommendedName>
</protein>
<feature type="domain" description="Rhodanese" evidence="1">
    <location>
        <begin position="24"/>
        <end position="111"/>
    </location>
</feature>
<dbReference type="InterPro" id="IPR050229">
    <property type="entry name" value="GlpE_sulfurtransferase"/>
</dbReference>
<dbReference type="Pfam" id="PF00581">
    <property type="entry name" value="Rhodanese"/>
    <property type="match status" value="1"/>
</dbReference>
<dbReference type="InterPro" id="IPR036873">
    <property type="entry name" value="Rhodanese-like_dom_sf"/>
</dbReference>
<evidence type="ECO:0000259" key="1">
    <source>
        <dbReference type="PROSITE" id="PS50206"/>
    </source>
</evidence>
<dbReference type="SUPFAM" id="SSF52821">
    <property type="entry name" value="Rhodanese/Cell cycle control phosphatase"/>
    <property type="match status" value="1"/>
</dbReference>